<accession>A0A8C6ZXG3</accession>
<keyword evidence="1" id="KW-0812">Transmembrane</keyword>
<name>A0A8C6ZXG3_NOTPE</name>
<dbReference type="Gene3D" id="4.10.1290.10">
    <property type="entry name" value="Tumor necrosis factor receptor superfamily"/>
    <property type="match status" value="1"/>
</dbReference>
<keyword evidence="4" id="KW-1185">Reference proteome</keyword>
<dbReference type="SUPFAM" id="SSF57586">
    <property type="entry name" value="TNF receptor-like"/>
    <property type="match status" value="1"/>
</dbReference>
<dbReference type="PANTHER" id="PTHR20437">
    <property type="entry name" value="TUMOR NECROSIS FACTOR RECEPTOR SUBFAMILY MEMBER 13/17"/>
    <property type="match status" value="1"/>
</dbReference>
<dbReference type="Proteomes" id="UP000694420">
    <property type="component" value="Unplaced"/>
</dbReference>
<gene>
    <name evidence="3" type="primary">TNFRSF17</name>
</gene>
<dbReference type="InterPro" id="IPR015337">
    <property type="entry name" value="BCMA_Tall-1-bd"/>
</dbReference>
<reference evidence="3" key="2">
    <citation type="submission" date="2025-09" db="UniProtKB">
        <authorList>
            <consortium name="Ensembl"/>
        </authorList>
    </citation>
    <scope>IDENTIFICATION</scope>
</reference>
<sequence length="139" mass="14979">MAQCPPSEYFDNLLFSCKPCHLRCAGTPPRPCEQHCTESGGVLWIYLGIGVILVLTLFLLMVLLRWDSAGTRAPLTPVLAEPCAEPRAAARSYSVQECTCSDCGPRQPLPATEEGAAALVTTKSSDDCSYVLGAALWLF</sequence>
<dbReference type="AlphaFoldDB" id="A0A8C6ZXG3"/>
<evidence type="ECO:0000259" key="2">
    <source>
        <dbReference type="Pfam" id="PF09257"/>
    </source>
</evidence>
<keyword evidence="1" id="KW-1133">Transmembrane helix</keyword>
<keyword evidence="1" id="KW-0472">Membrane</keyword>
<evidence type="ECO:0000313" key="3">
    <source>
        <dbReference type="Ensembl" id="ENSNPEP00000019845.1"/>
    </source>
</evidence>
<reference evidence="3" key="1">
    <citation type="submission" date="2025-08" db="UniProtKB">
        <authorList>
            <consortium name="Ensembl"/>
        </authorList>
    </citation>
    <scope>IDENTIFICATION</scope>
</reference>
<dbReference type="GO" id="GO:0038023">
    <property type="term" value="F:signaling receptor activity"/>
    <property type="evidence" value="ECO:0007669"/>
    <property type="project" value="InterPro"/>
</dbReference>
<feature type="domain" description="BCMA TALL-1 binding" evidence="2">
    <location>
        <begin position="4"/>
        <end position="39"/>
    </location>
</feature>
<protein>
    <submittedName>
        <fullName evidence="3">TNF receptor superfamily member 17</fullName>
    </submittedName>
</protein>
<evidence type="ECO:0000256" key="1">
    <source>
        <dbReference type="SAM" id="Phobius"/>
    </source>
</evidence>
<feature type="transmembrane region" description="Helical" evidence="1">
    <location>
        <begin position="43"/>
        <end position="64"/>
    </location>
</feature>
<organism evidence="3 4">
    <name type="scientific">Nothoprocta perdicaria</name>
    <name type="common">Chilean tinamou</name>
    <name type="synonym">Crypturus perdicarius</name>
    <dbReference type="NCBI Taxonomy" id="30464"/>
    <lineage>
        <taxon>Eukaryota</taxon>
        <taxon>Metazoa</taxon>
        <taxon>Chordata</taxon>
        <taxon>Craniata</taxon>
        <taxon>Vertebrata</taxon>
        <taxon>Euteleostomi</taxon>
        <taxon>Archelosauria</taxon>
        <taxon>Archosauria</taxon>
        <taxon>Dinosauria</taxon>
        <taxon>Saurischia</taxon>
        <taxon>Theropoda</taxon>
        <taxon>Coelurosauria</taxon>
        <taxon>Aves</taxon>
        <taxon>Palaeognathae</taxon>
        <taxon>Tinamiformes</taxon>
        <taxon>Tinamidae</taxon>
        <taxon>Nothoprocta</taxon>
    </lineage>
</organism>
<evidence type="ECO:0000313" key="4">
    <source>
        <dbReference type="Proteomes" id="UP000694420"/>
    </source>
</evidence>
<proteinExistence type="predicted"/>
<dbReference type="PANTHER" id="PTHR20437:SF0">
    <property type="entry name" value="TUMOR NECROSIS FACTOR RECEPTOR SUPERFAMILY MEMBER 17"/>
    <property type="match status" value="1"/>
</dbReference>
<dbReference type="Pfam" id="PF09257">
    <property type="entry name" value="BCMA-Tall_bind"/>
    <property type="match status" value="1"/>
</dbReference>
<dbReference type="Ensembl" id="ENSNPET00000020350.1">
    <property type="protein sequence ID" value="ENSNPEP00000019845.1"/>
    <property type="gene ID" value="ENSNPEG00000014768.1"/>
</dbReference>
<dbReference type="InterPro" id="IPR043521">
    <property type="entry name" value="TNFR_13C/17"/>
</dbReference>
<dbReference type="GO" id="GO:0033209">
    <property type="term" value="P:tumor necrosis factor-mediated signaling pathway"/>
    <property type="evidence" value="ECO:0007669"/>
    <property type="project" value="InterPro"/>
</dbReference>